<evidence type="ECO:0000256" key="2">
    <source>
        <dbReference type="SAM" id="SignalP"/>
    </source>
</evidence>
<reference evidence="3 4" key="1">
    <citation type="submission" date="2019-05" db="EMBL/GenBank/DDBJ databases">
        <title>OXA-830, a novel chromosomally encoded expanded-spectrum class D beta-lactamase in Aeromonas simiae.</title>
        <authorList>
            <person name="Zhou W."/>
            <person name="Chen Q."/>
        </authorList>
    </citation>
    <scope>NUCLEOTIDE SEQUENCE [LARGE SCALE GENOMIC DNA]</scope>
    <source>
        <strain evidence="3 4">A6</strain>
    </source>
</reference>
<sequence length="87" mass="8941">MKIALPLLMSLCAFGAVAAEATRPTPPDDLPQISAEMKAAFNACKESGRPGGEDFDSCMASKGFAKPEGRGEPPADENQAGAGESVE</sequence>
<dbReference type="AlphaFoldDB" id="A0A5J6WTZ5"/>
<feature type="region of interest" description="Disordered" evidence="1">
    <location>
        <begin position="45"/>
        <end position="87"/>
    </location>
</feature>
<dbReference type="Proteomes" id="UP000594034">
    <property type="component" value="Chromosome"/>
</dbReference>
<proteinExistence type="predicted"/>
<evidence type="ECO:0000256" key="1">
    <source>
        <dbReference type="SAM" id="MobiDB-lite"/>
    </source>
</evidence>
<organism evidence="3 4">
    <name type="scientific">Aeromonas simiae</name>
    <dbReference type="NCBI Taxonomy" id="218936"/>
    <lineage>
        <taxon>Bacteria</taxon>
        <taxon>Pseudomonadati</taxon>
        <taxon>Pseudomonadota</taxon>
        <taxon>Gammaproteobacteria</taxon>
        <taxon>Aeromonadales</taxon>
        <taxon>Aeromonadaceae</taxon>
        <taxon>Aeromonas</taxon>
    </lineage>
</organism>
<name>A0A5J6WTZ5_9GAMM</name>
<evidence type="ECO:0000313" key="3">
    <source>
        <dbReference type="EMBL" id="QFI53651.1"/>
    </source>
</evidence>
<feature type="chain" id="PRO_5023830080" description="PsiF repeat-containing protein" evidence="2">
    <location>
        <begin position="19"/>
        <end position="87"/>
    </location>
</feature>
<dbReference type="EMBL" id="CP040449">
    <property type="protein sequence ID" value="QFI53651.1"/>
    <property type="molecule type" value="Genomic_DNA"/>
</dbReference>
<dbReference type="RefSeq" id="WP_193003240.1">
    <property type="nucleotide sequence ID" value="NZ_CP040449.1"/>
</dbReference>
<evidence type="ECO:0000313" key="4">
    <source>
        <dbReference type="Proteomes" id="UP000594034"/>
    </source>
</evidence>
<dbReference type="KEGG" id="asim:FE240_02365"/>
<feature type="signal peptide" evidence="2">
    <location>
        <begin position="1"/>
        <end position="18"/>
    </location>
</feature>
<keyword evidence="4" id="KW-1185">Reference proteome</keyword>
<protein>
    <recommendedName>
        <fullName evidence="5">PsiF repeat-containing protein</fullName>
    </recommendedName>
</protein>
<keyword evidence="2" id="KW-0732">Signal</keyword>
<gene>
    <name evidence="3" type="ORF">FE240_02365</name>
</gene>
<accession>A0A5J6WTZ5</accession>
<evidence type="ECO:0008006" key="5">
    <source>
        <dbReference type="Google" id="ProtNLM"/>
    </source>
</evidence>